<dbReference type="Gene3D" id="2.60.120.200">
    <property type="match status" value="2"/>
</dbReference>
<dbReference type="AlphaFoldDB" id="A0AAN7GFB7"/>
<keyword evidence="4" id="KW-0812">Transmembrane</keyword>
<feature type="chain" id="PRO_5043044769" description="Legume lectin domain-containing protein" evidence="5">
    <location>
        <begin position="27"/>
        <end position="606"/>
    </location>
</feature>
<evidence type="ECO:0000256" key="5">
    <source>
        <dbReference type="SAM" id="SignalP"/>
    </source>
</evidence>
<accession>A0AAN7GFB7</accession>
<evidence type="ECO:0000256" key="2">
    <source>
        <dbReference type="ARBA" id="ARBA00022734"/>
    </source>
</evidence>
<dbReference type="SUPFAM" id="SSF49899">
    <property type="entry name" value="Concanavalin A-like lectins/glucanases"/>
    <property type="match status" value="1"/>
</dbReference>
<dbReference type="InterPro" id="IPR013320">
    <property type="entry name" value="ConA-like_dom_sf"/>
</dbReference>
<dbReference type="GO" id="GO:0030246">
    <property type="term" value="F:carbohydrate binding"/>
    <property type="evidence" value="ECO:0007669"/>
    <property type="project" value="UniProtKB-KW"/>
</dbReference>
<evidence type="ECO:0000256" key="4">
    <source>
        <dbReference type="SAM" id="Phobius"/>
    </source>
</evidence>
<feature type="region of interest" description="Disordered" evidence="3">
    <location>
        <begin position="564"/>
        <end position="606"/>
    </location>
</feature>
<dbReference type="InterPro" id="IPR001220">
    <property type="entry name" value="Legume_lectin_dom"/>
</dbReference>
<evidence type="ECO:0000313" key="7">
    <source>
        <dbReference type="EMBL" id="KAK4744950.1"/>
    </source>
</evidence>
<dbReference type="Proteomes" id="UP001345219">
    <property type="component" value="Chromosome 9"/>
</dbReference>
<dbReference type="PANTHER" id="PTHR32401">
    <property type="entry name" value="CONCANAVALIN A-LIKE LECTIN FAMILY PROTEIN"/>
    <property type="match status" value="1"/>
</dbReference>
<comment type="caution">
    <text evidence="7">The sequence shown here is derived from an EMBL/GenBank/DDBJ whole genome shotgun (WGS) entry which is preliminary data.</text>
</comment>
<keyword evidence="2" id="KW-0430">Lectin</keyword>
<feature type="transmembrane region" description="Helical" evidence="4">
    <location>
        <begin position="436"/>
        <end position="459"/>
    </location>
</feature>
<organism evidence="7 8">
    <name type="scientific">Trapa incisa</name>
    <dbReference type="NCBI Taxonomy" id="236973"/>
    <lineage>
        <taxon>Eukaryota</taxon>
        <taxon>Viridiplantae</taxon>
        <taxon>Streptophyta</taxon>
        <taxon>Embryophyta</taxon>
        <taxon>Tracheophyta</taxon>
        <taxon>Spermatophyta</taxon>
        <taxon>Magnoliopsida</taxon>
        <taxon>eudicotyledons</taxon>
        <taxon>Gunneridae</taxon>
        <taxon>Pentapetalae</taxon>
        <taxon>rosids</taxon>
        <taxon>malvids</taxon>
        <taxon>Myrtales</taxon>
        <taxon>Lythraceae</taxon>
        <taxon>Trapa</taxon>
    </lineage>
</organism>
<evidence type="ECO:0000313" key="8">
    <source>
        <dbReference type="Proteomes" id="UP001345219"/>
    </source>
</evidence>
<feature type="compositionally biased region" description="Low complexity" evidence="3">
    <location>
        <begin position="581"/>
        <end position="597"/>
    </location>
</feature>
<keyword evidence="4" id="KW-1133">Transmembrane helix</keyword>
<reference evidence="7 8" key="1">
    <citation type="journal article" date="2023" name="Hortic Res">
        <title>Pangenome of water caltrop reveals structural variations and asymmetric subgenome divergence after allopolyploidization.</title>
        <authorList>
            <person name="Zhang X."/>
            <person name="Chen Y."/>
            <person name="Wang L."/>
            <person name="Yuan Y."/>
            <person name="Fang M."/>
            <person name="Shi L."/>
            <person name="Lu R."/>
            <person name="Comes H.P."/>
            <person name="Ma Y."/>
            <person name="Chen Y."/>
            <person name="Huang G."/>
            <person name="Zhou Y."/>
            <person name="Zheng Z."/>
            <person name="Qiu Y."/>
        </authorList>
    </citation>
    <scope>NUCLEOTIDE SEQUENCE [LARGE SCALE GENOMIC DNA]</scope>
    <source>
        <tissue evidence="7">Roots</tissue>
    </source>
</reference>
<comment type="similarity">
    <text evidence="1">Belongs to the leguminous lectin family.</text>
</comment>
<feature type="compositionally biased region" description="Polar residues" evidence="3">
    <location>
        <begin position="564"/>
        <end position="573"/>
    </location>
</feature>
<feature type="compositionally biased region" description="Low complexity" evidence="3">
    <location>
        <begin position="409"/>
        <end position="421"/>
    </location>
</feature>
<evidence type="ECO:0000259" key="6">
    <source>
        <dbReference type="Pfam" id="PF00139"/>
    </source>
</evidence>
<dbReference type="EMBL" id="JAXIOK010000022">
    <property type="protein sequence ID" value="KAK4744950.1"/>
    <property type="molecule type" value="Genomic_DNA"/>
</dbReference>
<feature type="compositionally biased region" description="Pro residues" evidence="3">
    <location>
        <begin position="422"/>
        <end position="431"/>
    </location>
</feature>
<feature type="region of interest" description="Disordered" evidence="3">
    <location>
        <begin position="338"/>
        <end position="432"/>
    </location>
</feature>
<evidence type="ECO:0000256" key="1">
    <source>
        <dbReference type="ARBA" id="ARBA00007606"/>
    </source>
</evidence>
<keyword evidence="8" id="KW-1185">Reference proteome</keyword>
<evidence type="ECO:0000256" key="3">
    <source>
        <dbReference type="SAM" id="MobiDB-lite"/>
    </source>
</evidence>
<feature type="compositionally biased region" description="Pro residues" evidence="3">
    <location>
        <begin position="340"/>
        <end position="363"/>
    </location>
</feature>
<protein>
    <recommendedName>
        <fullName evidence="6">Legume lectin domain-containing protein</fullName>
    </recommendedName>
</protein>
<keyword evidence="4" id="KW-0472">Membrane</keyword>
<gene>
    <name evidence="7" type="ORF">SAY87_011262</name>
</gene>
<dbReference type="PANTHER" id="PTHR32401:SF49">
    <property type="entry name" value="OS10G0129200 PROTEIN"/>
    <property type="match status" value="1"/>
</dbReference>
<feature type="compositionally biased region" description="Pro residues" evidence="3">
    <location>
        <begin position="385"/>
        <end position="408"/>
    </location>
</feature>
<dbReference type="Gene3D" id="1.10.510.10">
    <property type="entry name" value="Transferase(Phosphotransferase) domain 1"/>
    <property type="match status" value="1"/>
</dbReference>
<sequence length="606" mass="65718">MGSPISLFRLLIPTTAVLILVTVTAASDSISFSFSSFSFSNFNKSLHRIKFEGDARPSGSFIQLSNHQSGNFSKGWATYFKPMHLWDNSTGKTADFSTKFSFTVNAQNSSSHVHWLTFFLAPNGSQMPPHICNTSNRAMFISVDSNTFSVSVNSTKSSATVPWRWNKNMNGIQAWVKIRYDSAAENLCVILAGERGKSDLSFQRRNHSSLYFQVNMSDLLPEWVTFGLYGASLSASDIHKIISWEFASNLQVADSIVKALEVEENTTLGQIRALAAPSPPAPIQATTLGQIRSPPAASSLGTMSFRPALEKIYFPLGKATSERARDLKETYFSLAYSPYSSPPTQSPYSSPPTQSPYSSPPTQSPEIPSSAPSPPSPDQTSPSPQLSPQPPTPPTPTSYFSPPQPPAPASSSGPVSSGLTSPPDPPQPPPAKKGHALIIILSIVAVLLLAIFAATAWFYRSSLSPNTSVVISWFCGSSKEVAPSLHEAGRLMDAVDPKLEGVYDRREMECTMILGMWCVHPDHNLRPTIRDAVAVLKFLTTLPPLPSKMPIIEYGNLLRATVSPPSTSSFTLNSEDEYSDTTRSSTMFSSSQASNSSPVALLHNAH</sequence>
<feature type="domain" description="Legume lectin" evidence="6">
    <location>
        <begin position="36"/>
        <end position="255"/>
    </location>
</feature>
<name>A0AAN7GFB7_9MYRT</name>
<feature type="signal peptide" evidence="5">
    <location>
        <begin position="1"/>
        <end position="26"/>
    </location>
</feature>
<keyword evidence="5" id="KW-0732">Signal</keyword>
<proteinExistence type="inferred from homology"/>
<dbReference type="Pfam" id="PF00139">
    <property type="entry name" value="Lectin_legB"/>
    <property type="match status" value="1"/>
</dbReference>
<dbReference type="InterPro" id="IPR050258">
    <property type="entry name" value="Leguminous_Lectin"/>
</dbReference>
<dbReference type="PRINTS" id="PR01217">
    <property type="entry name" value="PRICHEXTENSN"/>
</dbReference>